<dbReference type="NCBIfam" id="NF006631">
    <property type="entry name" value="PRK09201.1"/>
    <property type="match status" value="1"/>
</dbReference>
<dbReference type="KEGG" id="uru:DSM104443_03830"/>
<feature type="domain" description="Amidase" evidence="1">
    <location>
        <begin position="21"/>
        <end position="440"/>
    </location>
</feature>
<dbReference type="Gene3D" id="3.90.1300.10">
    <property type="entry name" value="Amidase signature (AS) domain"/>
    <property type="match status" value="1"/>
</dbReference>
<dbReference type="EC" id="3.5.1.131" evidence="2"/>
<dbReference type="NCBIfam" id="TIGR02715">
    <property type="entry name" value="amido_AtzE"/>
    <property type="match status" value="1"/>
</dbReference>
<dbReference type="InterPro" id="IPR000120">
    <property type="entry name" value="Amidase"/>
</dbReference>
<dbReference type="Proteomes" id="UP000501534">
    <property type="component" value="Chromosome"/>
</dbReference>
<evidence type="ECO:0000313" key="3">
    <source>
        <dbReference type="Proteomes" id="UP000501534"/>
    </source>
</evidence>
<dbReference type="InterPro" id="IPR036928">
    <property type="entry name" value="AS_sf"/>
</dbReference>
<evidence type="ECO:0000313" key="2">
    <source>
        <dbReference type="EMBL" id="QJR12737.1"/>
    </source>
</evidence>
<protein>
    <submittedName>
        <fullName evidence="2">1-carboxybiuret hydrolase subunit AtzE</fullName>
        <ecNumber evidence="2">3.5.1.131</ecNumber>
    </submittedName>
</protein>
<name>A0A6M4H499_9PROT</name>
<dbReference type="InterPro" id="IPR023631">
    <property type="entry name" value="Amidase_dom"/>
</dbReference>
<dbReference type="PANTHER" id="PTHR11895:SF172">
    <property type="entry name" value="GLUTAMYL-TRNA(GLN) AMIDOTRANSFERASE"/>
    <property type="match status" value="1"/>
</dbReference>
<reference evidence="2 3" key="1">
    <citation type="submission" date="2020-04" db="EMBL/GenBank/DDBJ databases">
        <title>Usitatibacter rugosus gen. nov., sp. nov. and Usitatibacter palustris sp. nov., novel members of Usitatibacteraceae fam. nov. within the order Nitrosomonadales isolated from soil.</title>
        <authorList>
            <person name="Huber K.J."/>
            <person name="Neumann-Schaal M."/>
            <person name="Geppert A."/>
            <person name="Luckner M."/>
            <person name="Wanner G."/>
            <person name="Overmann J."/>
        </authorList>
    </citation>
    <scope>NUCLEOTIDE SEQUENCE [LARGE SCALE GENOMIC DNA]</scope>
    <source>
        <strain evidence="2 3">0125_3</strain>
    </source>
</reference>
<proteinExistence type="predicted"/>
<dbReference type="InterPro" id="IPR014087">
    <property type="entry name" value="Carboxybiuret_hydro_AtzE"/>
</dbReference>
<organism evidence="2 3">
    <name type="scientific">Usitatibacter rugosus</name>
    <dbReference type="NCBI Taxonomy" id="2732067"/>
    <lineage>
        <taxon>Bacteria</taxon>
        <taxon>Pseudomonadati</taxon>
        <taxon>Pseudomonadota</taxon>
        <taxon>Betaproteobacteria</taxon>
        <taxon>Nitrosomonadales</taxon>
        <taxon>Usitatibacteraceae</taxon>
        <taxon>Usitatibacter</taxon>
    </lineage>
</organism>
<gene>
    <name evidence="2" type="primary">atzE</name>
    <name evidence="2" type="ORF">DSM104443_03830</name>
</gene>
<dbReference type="AlphaFoldDB" id="A0A6M4H499"/>
<dbReference type="Pfam" id="PF01425">
    <property type="entry name" value="Amidase"/>
    <property type="match status" value="1"/>
</dbReference>
<keyword evidence="2" id="KW-0378">Hydrolase</keyword>
<dbReference type="GO" id="GO:0016787">
    <property type="term" value="F:hydrolase activity"/>
    <property type="evidence" value="ECO:0007669"/>
    <property type="project" value="UniProtKB-KW"/>
</dbReference>
<dbReference type="RefSeq" id="WP_171095199.1">
    <property type="nucleotide sequence ID" value="NZ_CP053069.1"/>
</dbReference>
<dbReference type="PANTHER" id="PTHR11895">
    <property type="entry name" value="TRANSAMIDASE"/>
    <property type="match status" value="1"/>
</dbReference>
<accession>A0A6M4H499</accession>
<evidence type="ECO:0000259" key="1">
    <source>
        <dbReference type="Pfam" id="PF01425"/>
    </source>
</evidence>
<dbReference type="EMBL" id="CP053069">
    <property type="protein sequence ID" value="QJR12737.1"/>
    <property type="molecule type" value="Genomic_DNA"/>
</dbReference>
<dbReference type="SUPFAM" id="SSF75304">
    <property type="entry name" value="Amidase signature (AS) enzymes"/>
    <property type="match status" value="1"/>
</dbReference>
<keyword evidence="3" id="KW-1185">Reference proteome</keyword>
<sequence length="462" mass="47944">MSESALSIAQSIRDGTVKAVDVVEGTLANIARLNPQLNAFVAVTADRARSEAKAVDKARAAGQVLPPLAGVPYAVKNLFDVAGLATLAGSKINASHPPAKSDAALVTRMKSAGAVLVGTLNMDEFAYGFTTENTHYGPTRNPHDPERIAGGSSGGSGAAAAARLVPVTLASDTNGSIRVPASLCGVWGLKPTYGRLSRSGTFPFVASLDHLGPIAADLRDLAAAYDAMQGEDASDPACAQRAPEPVSDSLDGDLGDVRIARLGGWFEANLTSDAQAAVDIACKALHVTRTVTWAEAALGRAAAFIIGASEGGNLHLDDLRNRRGDMEPLSRDRFFAGALVPAAWYVQAQRIRALYRGAVRAHFANTDVFIAAATPCAATPIGTEWLDLESGRVPLRPSMGLLTQPISCIGLPVVTAPIVRPGSLPLGVQVIAAPWREDLCFRVAAALSARGVAASPMPALHA</sequence>